<evidence type="ECO:0000313" key="1">
    <source>
        <dbReference type="EMBL" id="RYN52245.1"/>
    </source>
</evidence>
<gene>
    <name evidence="1" type="ORF">AA0114_g5155</name>
</gene>
<accession>A0A4V1WN73</accession>
<protein>
    <submittedName>
        <fullName evidence="1">Uncharacterized protein</fullName>
    </submittedName>
</protein>
<reference evidence="2" key="1">
    <citation type="journal article" date="2019" name="bioRxiv">
        <title>Genomics, evolutionary history and diagnostics of the Alternaria alternata species group including apple and Asian pear pathotypes.</title>
        <authorList>
            <person name="Armitage A.D."/>
            <person name="Cockerton H.M."/>
            <person name="Sreenivasaprasad S."/>
            <person name="Woodhall J.W."/>
            <person name="Lane C.R."/>
            <person name="Harrison R.J."/>
            <person name="Clarkson J.P."/>
        </authorList>
    </citation>
    <scope>NUCLEOTIDE SEQUENCE [LARGE SCALE GENOMIC DNA]</scope>
    <source>
        <strain evidence="2">FERA 1082</strain>
    </source>
</reference>
<comment type="caution">
    <text evidence="1">The sequence shown here is derived from an EMBL/GenBank/DDBJ whole genome shotgun (WGS) entry which is preliminary data.</text>
</comment>
<sequence>MLARVILRNSISLASGVRVRFKKLATATDDPTHLRTCEALEEYIELLQSYELTAATSLEYAHFTTHLLEKILEFRNNENSERNSAALREVAAETRNENETMTSLAKQSAQDSKLLKALTALATMYLPATLFAVSKMQ</sequence>
<name>A0A4V1WN73_9PLEO</name>
<organism evidence="1 2">
    <name type="scientific">Alternaria tenuissima</name>
    <dbReference type="NCBI Taxonomy" id="119927"/>
    <lineage>
        <taxon>Eukaryota</taxon>
        <taxon>Fungi</taxon>
        <taxon>Dikarya</taxon>
        <taxon>Ascomycota</taxon>
        <taxon>Pezizomycotina</taxon>
        <taxon>Dothideomycetes</taxon>
        <taxon>Pleosporomycetidae</taxon>
        <taxon>Pleosporales</taxon>
        <taxon>Pleosporineae</taxon>
        <taxon>Pleosporaceae</taxon>
        <taxon>Alternaria</taxon>
        <taxon>Alternaria sect. Alternaria</taxon>
        <taxon>Alternaria alternata complex</taxon>
    </lineage>
</organism>
<dbReference type="AlphaFoldDB" id="A0A4V1WN73"/>
<proteinExistence type="predicted"/>
<dbReference type="Proteomes" id="UP000292402">
    <property type="component" value="Unassembled WGS sequence"/>
</dbReference>
<evidence type="ECO:0000313" key="2">
    <source>
        <dbReference type="Proteomes" id="UP000292402"/>
    </source>
</evidence>
<dbReference type="EMBL" id="PDXA01000014">
    <property type="protein sequence ID" value="RYN52245.1"/>
    <property type="molecule type" value="Genomic_DNA"/>
</dbReference>